<accession>A0A8J3FU97</accession>
<evidence type="ECO:0000313" key="2">
    <source>
        <dbReference type="EMBL" id="GGM41753.1"/>
    </source>
</evidence>
<organism evidence="2 3">
    <name type="scientific">Longimycelium tulufanense</name>
    <dbReference type="NCBI Taxonomy" id="907463"/>
    <lineage>
        <taxon>Bacteria</taxon>
        <taxon>Bacillati</taxon>
        <taxon>Actinomycetota</taxon>
        <taxon>Actinomycetes</taxon>
        <taxon>Pseudonocardiales</taxon>
        <taxon>Pseudonocardiaceae</taxon>
        <taxon>Longimycelium</taxon>
    </lineage>
</organism>
<dbReference type="AlphaFoldDB" id="A0A8J3FU97"/>
<protein>
    <submittedName>
        <fullName evidence="2">Uncharacterized protein</fullName>
    </submittedName>
</protein>
<comment type="caution">
    <text evidence="2">The sequence shown here is derived from an EMBL/GenBank/DDBJ whole genome shotgun (WGS) entry which is preliminary data.</text>
</comment>
<keyword evidence="3" id="KW-1185">Reference proteome</keyword>
<reference evidence="2" key="2">
    <citation type="submission" date="2020-09" db="EMBL/GenBank/DDBJ databases">
        <authorList>
            <person name="Sun Q."/>
            <person name="Zhou Y."/>
        </authorList>
    </citation>
    <scope>NUCLEOTIDE SEQUENCE</scope>
    <source>
        <strain evidence="2">CGMCC 4.5737</strain>
    </source>
</reference>
<reference evidence="2" key="1">
    <citation type="journal article" date="2014" name="Int. J. Syst. Evol. Microbiol.">
        <title>Complete genome sequence of Corynebacterium casei LMG S-19264T (=DSM 44701T), isolated from a smear-ripened cheese.</title>
        <authorList>
            <consortium name="US DOE Joint Genome Institute (JGI-PGF)"/>
            <person name="Walter F."/>
            <person name="Albersmeier A."/>
            <person name="Kalinowski J."/>
            <person name="Ruckert C."/>
        </authorList>
    </citation>
    <scope>NUCLEOTIDE SEQUENCE</scope>
    <source>
        <strain evidence="2">CGMCC 4.5737</strain>
    </source>
</reference>
<evidence type="ECO:0000256" key="1">
    <source>
        <dbReference type="SAM" id="MobiDB-lite"/>
    </source>
</evidence>
<proteinExistence type="predicted"/>
<gene>
    <name evidence="2" type="ORF">GCM10012275_10910</name>
</gene>
<feature type="region of interest" description="Disordered" evidence="1">
    <location>
        <begin position="110"/>
        <end position="141"/>
    </location>
</feature>
<sequence length="141" mass="16338">MARGKRQVTADSEFSEWIFRACEFMAAAERLLALEVELARSFGVTWEDIADALGISRQAAWERFAKQSRWNKTRRLSQAGQARRAAWIRDLRKSIGDDADQLLAFQQWREQERDASSPQDYSHYRRQTTHPPREPGVPDAT</sequence>
<dbReference type="Proteomes" id="UP000637578">
    <property type="component" value="Unassembled WGS sequence"/>
</dbReference>
<name>A0A8J3FU97_9PSEU</name>
<evidence type="ECO:0000313" key="3">
    <source>
        <dbReference type="Proteomes" id="UP000637578"/>
    </source>
</evidence>
<dbReference type="EMBL" id="BMMK01000003">
    <property type="protein sequence ID" value="GGM41753.1"/>
    <property type="molecule type" value="Genomic_DNA"/>
</dbReference>